<evidence type="ECO:0000313" key="2">
    <source>
        <dbReference type="Proteomes" id="UP001198565"/>
    </source>
</evidence>
<sequence>MPFAPLPDHNRTDDPLWRRLFHGYRHVVTPLRANGWTTDIELCGGEHHIRADLGDGTELVIASVHPLSADLNEVDGWKAVRQETGGSGTHTCVYDSTPGGAQRHHGTGLVPLFARLAELEVRRTTARLIVSATHTNSFGANHNQTAGIEAAGVALARYFDWCQLLVTEAYRPVWERPEYEGYPLALFEKAGGISTVRVTPWHGDGPRRWP</sequence>
<accession>A0ABS7QNQ0</accession>
<keyword evidence="2" id="KW-1185">Reference proteome</keyword>
<proteinExistence type="predicted"/>
<gene>
    <name evidence="1" type="ORF">K7472_08115</name>
</gene>
<organism evidence="1 2">
    <name type="scientific">Streptantibioticus parmotrematis</name>
    <dbReference type="NCBI Taxonomy" id="2873249"/>
    <lineage>
        <taxon>Bacteria</taxon>
        <taxon>Bacillati</taxon>
        <taxon>Actinomycetota</taxon>
        <taxon>Actinomycetes</taxon>
        <taxon>Kitasatosporales</taxon>
        <taxon>Streptomycetaceae</taxon>
        <taxon>Streptantibioticus</taxon>
    </lineage>
</organism>
<name>A0ABS7QNQ0_9ACTN</name>
<protein>
    <submittedName>
        <fullName evidence="1">Uncharacterized protein</fullName>
    </submittedName>
</protein>
<reference evidence="1 2" key="1">
    <citation type="submission" date="2021-08" db="EMBL/GenBank/DDBJ databases">
        <title>Streptomyces sp. PTM05 isolated from lichen.</title>
        <authorList>
            <person name="Somphong A."/>
            <person name="Phongsopitanun W."/>
            <person name="Tanasupawat S."/>
        </authorList>
    </citation>
    <scope>NUCLEOTIDE SEQUENCE [LARGE SCALE GENOMIC DNA]</scope>
    <source>
        <strain evidence="1 2">Ptm05</strain>
    </source>
</reference>
<dbReference type="EMBL" id="JAINVZ010000004">
    <property type="protein sequence ID" value="MBY8884810.1"/>
    <property type="molecule type" value="Genomic_DNA"/>
</dbReference>
<dbReference type="Proteomes" id="UP001198565">
    <property type="component" value="Unassembled WGS sequence"/>
</dbReference>
<comment type="caution">
    <text evidence="1">The sequence shown here is derived from an EMBL/GenBank/DDBJ whole genome shotgun (WGS) entry which is preliminary data.</text>
</comment>
<dbReference type="RefSeq" id="WP_222975573.1">
    <property type="nucleotide sequence ID" value="NZ_JAINVZ010000004.1"/>
</dbReference>
<evidence type="ECO:0000313" key="1">
    <source>
        <dbReference type="EMBL" id="MBY8884810.1"/>
    </source>
</evidence>